<dbReference type="HOGENOM" id="CLU_1199755_0_0_1"/>
<keyword evidence="2" id="KW-0378">Hydrolase</keyword>
<organism evidence="5 6">
    <name type="scientific">Coprinopsis cinerea (strain Okayama-7 / 130 / ATCC MYA-4618 / FGSC 9003)</name>
    <name type="common">Inky cap fungus</name>
    <name type="synonym">Hormographiella aspergillata</name>
    <dbReference type="NCBI Taxonomy" id="240176"/>
    <lineage>
        <taxon>Eukaryota</taxon>
        <taxon>Fungi</taxon>
        <taxon>Dikarya</taxon>
        <taxon>Basidiomycota</taxon>
        <taxon>Agaricomycotina</taxon>
        <taxon>Agaricomycetes</taxon>
        <taxon>Agaricomycetidae</taxon>
        <taxon>Agaricales</taxon>
        <taxon>Agaricineae</taxon>
        <taxon>Psathyrellaceae</taxon>
        <taxon>Coprinopsis</taxon>
    </lineage>
</organism>
<dbReference type="InterPro" id="IPR006683">
    <property type="entry name" value="Thioestr_dom"/>
</dbReference>
<comment type="similarity">
    <text evidence="1">Belongs to the thioesterase PaaI family.</text>
</comment>
<dbReference type="PANTHER" id="PTHR21660">
    <property type="entry name" value="THIOESTERASE SUPERFAMILY MEMBER-RELATED"/>
    <property type="match status" value="1"/>
</dbReference>
<proteinExistence type="inferred from homology"/>
<dbReference type="eggNOG" id="ENOG502SJII">
    <property type="taxonomic scope" value="Eukaryota"/>
</dbReference>
<evidence type="ECO:0000256" key="3">
    <source>
        <dbReference type="SAM" id="MobiDB-lite"/>
    </source>
</evidence>
<dbReference type="CDD" id="cd03443">
    <property type="entry name" value="PaaI_thioesterase"/>
    <property type="match status" value="1"/>
</dbReference>
<dbReference type="InParanoid" id="A8PH31"/>
<feature type="compositionally biased region" description="Polar residues" evidence="3">
    <location>
        <begin position="1"/>
        <end position="10"/>
    </location>
</feature>
<dbReference type="Pfam" id="PF03061">
    <property type="entry name" value="4HBT"/>
    <property type="match status" value="1"/>
</dbReference>
<dbReference type="GeneID" id="6018009"/>
<evidence type="ECO:0000256" key="1">
    <source>
        <dbReference type="ARBA" id="ARBA00008324"/>
    </source>
</evidence>
<dbReference type="InterPro" id="IPR029069">
    <property type="entry name" value="HotDog_dom_sf"/>
</dbReference>
<accession>A8PH31</accession>
<gene>
    <name evidence="5" type="ORF">CC1G_11858</name>
</gene>
<evidence type="ECO:0000313" key="5">
    <source>
        <dbReference type="EMBL" id="EAU80503.2"/>
    </source>
</evidence>
<evidence type="ECO:0000256" key="2">
    <source>
        <dbReference type="ARBA" id="ARBA00022801"/>
    </source>
</evidence>
<keyword evidence="6" id="KW-1185">Reference proteome</keyword>
<reference evidence="5 6" key="1">
    <citation type="journal article" date="2010" name="Proc. Natl. Acad. Sci. U.S.A.">
        <title>Insights into evolution of multicellular fungi from the assembled chromosomes of the mushroom Coprinopsis cinerea (Coprinus cinereus).</title>
        <authorList>
            <person name="Stajich J.E."/>
            <person name="Wilke S.K."/>
            <person name="Ahren D."/>
            <person name="Au C.H."/>
            <person name="Birren B.W."/>
            <person name="Borodovsky M."/>
            <person name="Burns C."/>
            <person name="Canback B."/>
            <person name="Casselton L.A."/>
            <person name="Cheng C.K."/>
            <person name="Deng J."/>
            <person name="Dietrich F.S."/>
            <person name="Fargo D.C."/>
            <person name="Farman M.L."/>
            <person name="Gathman A.C."/>
            <person name="Goldberg J."/>
            <person name="Guigo R."/>
            <person name="Hoegger P.J."/>
            <person name="Hooker J.B."/>
            <person name="Huggins A."/>
            <person name="James T.Y."/>
            <person name="Kamada T."/>
            <person name="Kilaru S."/>
            <person name="Kodira C."/>
            <person name="Kues U."/>
            <person name="Kupfer D."/>
            <person name="Kwan H.S."/>
            <person name="Lomsadze A."/>
            <person name="Li W."/>
            <person name="Lilly W.W."/>
            <person name="Ma L.J."/>
            <person name="Mackey A.J."/>
            <person name="Manning G."/>
            <person name="Martin F."/>
            <person name="Muraguchi H."/>
            <person name="Natvig D.O."/>
            <person name="Palmerini H."/>
            <person name="Ramesh M.A."/>
            <person name="Rehmeyer C.J."/>
            <person name="Roe B.A."/>
            <person name="Shenoy N."/>
            <person name="Stanke M."/>
            <person name="Ter-Hovhannisyan V."/>
            <person name="Tunlid A."/>
            <person name="Velagapudi R."/>
            <person name="Vision T.J."/>
            <person name="Zeng Q."/>
            <person name="Zolan M.E."/>
            <person name="Pukkila P.J."/>
        </authorList>
    </citation>
    <scope>NUCLEOTIDE SEQUENCE [LARGE SCALE GENOMIC DNA]</scope>
    <source>
        <strain evidence="6">Okayama-7 / 130 / ATCC MYA-4618 / FGSC 9003</strain>
    </source>
</reference>
<protein>
    <recommendedName>
        <fullName evidence="4">Thioesterase domain-containing protein</fullName>
    </recommendedName>
</protein>
<dbReference type="RefSeq" id="XP_001841330.2">
    <property type="nucleotide sequence ID" value="XM_001841278.2"/>
</dbReference>
<evidence type="ECO:0000313" key="6">
    <source>
        <dbReference type="Proteomes" id="UP000001861"/>
    </source>
</evidence>
<name>A8PH31_COPC7</name>
<dbReference type="OMA" id="IDNCCST"/>
<dbReference type="SUPFAM" id="SSF54637">
    <property type="entry name" value="Thioesterase/thiol ester dehydrase-isomerase"/>
    <property type="match status" value="1"/>
</dbReference>
<dbReference type="PANTHER" id="PTHR21660:SF1">
    <property type="entry name" value="ACYL-COENZYME A THIOESTERASE 13"/>
    <property type="match status" value="1"/>
</dbReference>
<feature type="domain" description="Thioesterase" evidence="4">
    <location>
        <begin position="130"/>
        <end position="198"/>
    </location>
</feature>
<dbReference type="Gene3D" id="3.10.129.10">
    <property type="entry name" value="Hotdog Thioesterase"/>
    <property type="match status" value="1"/>
</dbReference>
<evidence type="ECO:0000259" key="4">
    <source>
        <dbReference type="Pfam" id="PF03061"/>
    </source>
</evidence>
<dbReference type="AlphaFoldDB" id="A8PH31"/>
<feature type="region of interest" description="Disordered" evidence="3">
    <location>
        <begin position="1"/>
        <end position="35"/>
    </location>
</feature>
<dbReference type="GO" id="GO:0047617">
    <property type="term" value="F:fatty acyl-CoA hydrolase activity"/>
    <property type="evidence" value="ECO:0007669"/>
    <property type="project" value="InterPro"/>
</dbReference>
<dbReference type="OrthoDB" id="2831072at2759"/>
<comment type="caution">
    <text evidence="5">The sequence shown here is derived from an EMBL/GenBank/DDBJ whole genome shotgun (WGS) entry which is preliminary data.</text>
</comment>
<dbReference type="Proteomes" id="UP000001861">
    <property type="component" value="Unassembled WGS sequence"/>
</dbReference>
<dbReference type="EMBL" id="AACS02000006">
    <property type="protein sequence ID" value="EAU80503.2"/>
    <property type="molecule type" value="Genomic_DNA"/>
</dbReference>
<dbReference type="VEuPathDB" id="FungiDB:CC1G_11858"/>
<dbReference type="KEGG" id="cci:CC1G_11858"/>
<sequence>MHSRSLTPALSLSPEPAHHHHHHAPPPSRRSATTTTTANVQVPWVDPARLPNCGDTSSIAGNAPDYIKQLIYNTYIGYGVGDEDCFGSKVGRSVKFVEVNIKRKHDRKSRLEATTVAEIEVTKHMLNGAGMLHGGCLAYIVDNTPLVVLGLVQKSNGVGVTQSMNVLFHSPAPLGTILKIISTSVSLGGRVMSSRCEASPPQPTFHLPPSRIPITHLRLVSRLSIKIREES</sequence>
<dbReference type="InterPro" id="IPR039298">
    <property type="entry name" value="ACOT13"/>
</dbReference>